<dbReference type="InterPro" id="IPR035979">
    <property type="entry name" value="RBD_domain_sf"/>
</dbReference>
<evidence type="ECO:0000256" key="7">
    <source>
        <dbReference type="PROSITE-ProRule" id="PRU00176"/>
    </source>
</evidence>
<proteinExistence type="inferred from homology"/>
<dbReference type="CDD" id="cd12232">
    <property type="entry name" value="RRM3_U2AF65"/>
    <property type="match status" value="1"/>
</dbReference>
<dbReference type="OrthoDB" id="10266058at2759"/>
<evidence type="ECO:0000313" key="12">
    <source>
        <dbReference type="Proteomes" id="UP000008144"/>
    </source>
</evidence>
<dbReference type="GO" id="GO:0089701">
    <property type="term" value="C:U2AF complex"/>
    <property type="evidence" value="ECO:0000318"/>
    <property type="project" value="GO_Central"/>
</dbReference>
<sequence length="482" mass="53792">MAELGVNNYQDPSFTKQDPGYNNGDGQYGPTEPEPRSRDDKRDRDRDRGSSGRHRDRKRSRDRDRKKRSRSRSRGRRHRSKSRERKRRSRSRERPEKKPKKAYKYWDVPPVGYEHVTPLQYKAMQAAGQIPLMATSQTMGSITAEATLQVPVAGSQMTRQARRLYVGNIPFGVTEDAMMDFFNNQMQIAGLAQAPGQPILAVQINLDKNFAFLEFRSVDETTQALAFDGINFMNQSLKIRRPSDYKPLPGSLEQPAIHLPGVISTVVQDSQHKMFIGGLPNYLNDDQVKELLTSFGPLRAFNLVKDSATALSKGYAFAEFADYSLTDQAIAGLNGMQLGDKKLIVQRASIGAKNNPHGAIMAPVTLQIPGMAHATGAGPATTVLCLMNMVLPEELTDDEEYEEIMEDVKDECGKLGSVVSLEIPRPGPGLTEADGVGKIYVEFANHLDTQKAAQALSGRKFSNRVVVTSFFDPERYHHRQFS</sequence>
<dbReference type="CDD" id="cd12230">
    <property type="entry name" value="RRM1_U2AF65"/>
    <property type="match status" value="1"/>
</dbReference>
<dbReference type="FunCoup" id="F6UAX7">
    <property type="interactions" value="599"/>
</dbReference>
<organism evidence="11 12">
    <name type="scientific">Ciona intestinalis</name>
    <name type="common">Transparent sea squirt</name>
    <name type="synonym">Ascidia intestinalis</name>
    <dbReference type="NCBI Taxonomy" id="7719"/>
    <lineage>
        <taxon>Eukaryota</taxon>
        <taxon>Metazoa</taxon>
        <taxon>Chordata</taxon>
        <taxon>Tunicata</taxon>
        <taxon>Ascidiacea</taxon>
        <taxon>Phlebobranchia</taxon>
        <taxon>Cionidae</taxon>
        <taxon>Ciona</taxon>
    </lineage>
</organism>
<protein>
    <recommendedName>
        <fullName evidence="8">Splicing factor U2AF subunit</fullName>
    </recommendedName>
    <alternativeName>
        <fullName evidence="8">U2 snRNP auxiliary factor large subunit</fullName>
    </alternativeName>
</protein>
<evidence type="ECO:0000256" key="5">
    <source>
        <dbReference type="ARBA" id="ARBA00023187"/>
    </source>
</evidence>
<comment type="similarity">
    <text evidence="8">Belongs to the splicing factor SR family.</text>
</comment>
<feature type="compositionally biased region" description="Basic residues" evidence="9">
    <location>
        <begin position="51"/>
        <end position="102"/>
    </location>
</feature>
<dbReference type="EMBL" id="EAAA01000672">
    <property type="status" value="NOT_ANNOTATED_CDS"/>
    <property type="molecule type" value="Genomic_DNA"/>
</dbReference>
<feature type="compositionally biased region" description="Basic and acidic residues" evidence="9">
    <location>
        <begin position="33"/>
        <end position="50"/>
    </location>
</feature>
<dbReference type="PROSITE" id="PS50102">
    <property type="entry name" value="RRM"/>
    <property type="match status" value="3"/>
</dbReference>
<dbReference type="InterPro" id="IPR000504">
    <property type="entry name" value="RRM_dom"/>
</dbReference>
<dbReference type="SUPFAM" id="SSF54928">
    <property type="entry name" value="RNA-binding domain, RBD"/>
    <property type="match status" value="2"/>
</dbReference>
<keyword evidence="2 8" id="KW-0507">mRNA processing</keyword>
<comment type="subcellular location">
    <subcellularLocation>
        <location evidence="1 8">Nucleus</location>
    </subcellularLocation>
</comment>
<dbReference type="FunFam" id="3.30.70.330:FF:000097">
    <property type="entry name" value="U2 snRNP auxiliary factor large subunit"/>
    <property type="match status" value="1"/>
</dbReference>
<evidence type="ECO:0000313" key="11">
    <source>
        <dbReference type="Ensembl" id="ENSCINP00000007109.3"/>
    </source>
</evidence>
<feature type="domain" description="RRM" evidence="10">
    <location>
        <begin position="162"/>
        <end position="244"/>
    </location>
</feature>
<dbReference type="Pfam" id="PF00076">
    <property type="entry name" value="RRM_1"/>
    <property type="match status" value="2"/>
</dbReference>
<dbReference type="InterPro" id="IPR012677">
    <property type="entry name" value="Nucleotide-bd_a/b_plait_sf"/>
</dbReference>
<evidence type="ECO:0000256" key="8">
    <source>
        <dbReference type="RuleBase" id="RU364135"/>
    </source>
</evidence>
<feature type="region of interest" description="Disordered" evidence="9">
    <location>
        <begin position="1"/>
        <end position="102"/>
    </location>
</feature>
<evidence type="ECO:0000256" key="6">
    <source>
        <dbReference type="ARBA" id="ARBA00023242"/>
    </source>
</evidence>
<comment type="function">
    <text evidence="8">Necessary for the splicing of pre-mRNA.</text>
</comment>
<keyword evidence="5 8" id="KW-0508">mRNA splicing</keyword>
<dbReference type="RefSeq" id="XP_002130386.1">
    <property type="nucleotide sequence ID" value="XM_002130350.5"/>
</dbReference>
<accession>A0A1W2WKX6</accession>
<dbReference type="GO" id="GO:0000245">
    <property type="term" value="P:spliceosomal complex assembly"/>
    <property type="evidence" value="ECO:0000318"/>
    <property type="project" value="GO_Central"/>
</dbReference>
<reference evidence="11" key="3">
    <citation type="submission" date="2025-08" db="UniProtKB">
        <authorList>
            <consortium name="Ensembl"/>
        </authorList>
    </citation>
    <scope>IDENTIFICATION</scope>
</reference>
<dbReference type="InterPro" id="IPR006529">
    <property type="entry name" value="U2AF_lg"/>
</dbReference>
<evidence type="ECO:0000256" key="9">
    <source>
        <dbReference type="SAM" id="MobiDB-lite"/>
    </source>
</evidence>
<accession>F6UAX7</accession>
<evidence type="ECO:0000256" key="4">
    <source>
        <dbReference type="ARBA" id="ARBA00022884"/>
    </source>
</evidence>
<reference evidence="11" key="4">
    <citation type="submission" date="2025-09" db="UniProtKB">
        <authorList>
            <consortium name="Ensembl"/>
        </authorList>
    </citation>
    <scope>IDENTIFICATION</scope>
</reference>
<dbReference type="InParanoid" id="F6UAX7"/>
<reference evidence="12" key="1">
    <citation type="journal article" date="2002" name="Science">
        <title>The draft genome of Ciona intestinalis: insights into chordate and vertebrate origins.</title>
        <authorList>
            <person name="Dehal P."/>
            <person name="Satou Y."/>
            <person name="Campbell R.K."/>
            <person name="Chapman J."/>
            <person name="Degnan B."/>
            <person name="De Tomaso A."/>
            <person name="Davidson B."/>
            <person name="Di Gregorio A."/>
            <person name="Gelpke M."/>
            <person name="Goodstein D.M."/>
            <person name="Harafuji N."/>
            <person name="Hastings K.E."/>
            <person name="Ho I."/>
            <person name="Hotta K."/>
            <person name="Huang W."/>
            <person name="Kawashima T."/>
            <person name="Lemaire P."/>
            <person name="Martinez D."/>
            <person name="Meinertzhagen I.A."/>
            <person name="Necula S."/>
            <person name="Nonaka M."/>
            <person name="Putnam N."/>
            <person name="Rash S."/>
            <person name="Saiga H."/>
            <person name="Satake M."/>
            <person name="Terry A."/>
            <person name="Yamada L."/>
            <person name="Wang H.G."/>
            <person name="Awazu S."/>
            <person name="Azumi K."/>
            <person name="Boore J."/>
            <person name="Branno M."/>
            <person name="Chin-Bow S."/>
            <person name="DeSantis R."/>
            <person name="Doyle S."/>
            <person name="Francino P."/>
            <person name="Keys D.N."/>
            <person name="Haga S."/>
            <person name="Hayashi H."/>
            <person name="Hino K."/>
            <person name="Imai K.S."/>
            <person name="Inaba K."/>
            <person name="Kano S."/>
            <person name="Kobayashi K."/>
            <person name="Kobayashi M."/>
            <person name="Lee B.I."/>
            <person name="Makabe K.W."/>
            <person name="Manohar C."/>
            <person name="Matassi G."/>
            <person name="Medina M."/>
            <person name="Mochizuki Y."/>
            <person name="Mount S."/>
            <person name="Morishita T."/>
            <person name="Miura S."/>
            <person name="Nakayama A."/>
            <person name="Nishizaka S."/>
            <person name="Nomoto H."/>
            <person name="Ohta F."/>
            <person name="Oishi K."/>
            <person name="Rigoutsos I."/>
            <person name="Sano M."/>
            <person name="Sasaki A."/>
            <person name="Sasakura Y."/>
            <person name="Shoguchi E."/>
            <person name="Shin-i T."/>
            <person name="Spagnuolo A."/>
            <person name="Stainier D."/>
            <person name="Suzuki M.M."/>
            <person name="Tassy O."/>
            <person name="Takatori N."/>
            <person name="Tokuoka M."/>
            <person name="Yagi K."/>
            <person name="Yoshizaki F."/>
            <person name="Wada S."/>
            <person name="Zhang C."/>
            <person name="Hyatt P.D."/>
            <person name="Larimer F."/>
            <person name="Detter C."/>
            <person name="Doggett N."/>
            <person name="Glavina T."/>
            <person name="Hawkins T."/>
            <person name="Richardson P."/>
            <person name="Lucas S."/>
            <person name="Kohara Y."/>
            <person name="Levine M."/>
            <person name="Satoh N."/>
            <person name="Rokhsar D.S."/>
        </authorList>
    </citation>
    <scope>NUCLEOTIDE SEQUENCE [LARGE SCALE GENOMIC DNA]</scope>
</reference>
<dbReference type="PANTHER" id="PTHR23139">
    <property type="entry name" value="RNA-BINDING PROTEIN"/>
    <property type="match status" value="1"/>
</dbReference>
<dbReference type="STRING" id="7719.ENSCINP00000007109"/>
<dbReference type="GO" id="GO:0000243">
    <property type="term" value="C:commitment complex"/>
    <property type="evidence" value="ECO:0000318"/>
    <property type="project" value="GO_Central"/>
</dbReference>
<evidence type="ECO:0000256" key="1">
    <source>
        <dbReference type="ARBA" id="ARBA00004123"/>
    </source>
</evidence>
<dbReference type="KEGG" id="cin:100175452"/>
<dbReference type="HOGENOM" id="CLU_021795_4_2_1"/>
<dbReference type="SMART" id="SM00360">
    <property type="entry name" value="RRM"/>
    <property type="match status" value="3"/>
</dbReference>
<dbReference type="GeneTree" id="ENSGT00940000155556"/>
<keyword evidence="4 7" id="KW-0694">RNA-binding</keyword>
<name>F6UAX7_CIOIN</name>
<dbReference type="GO" id="GO:0008187">
    <property type="term" value="F:poly-pyrimidine tract binding"/>
    <property type="evidence" value="ECO:0000318"/>
    <property type="project" value="GO_Central"/>
</dbReference>
<dbReference type="FunFam" id="3.30.70.330:FF:000074">
    <property type="entry name" value="U2 snRNP auxiliary factor large subunit"/>
    <property type="match status" value="1"/>
</dbReference>
<dbReference type="CDD" id="cd12231">
    <property type="entry name" value="RRM2_U2AF65"/>
    <property type="match status" value="1"/>
</dbReference>
<feature type="domain" description="RRM" evidence="10">
    <location>
        <begin position="382"/>
        <end position="473"/>
    </location>
</feature>
<evidence type="ECO:0000256" key="2">
    <source>
        <dbReference type="ARBA" id="ARBA00022664"/>
    </source>
</evidence>
<dbReference type="GeneID" id="100175452"/>
<keyword evidence="12" id="KW-1185">Reference proteome</keyword>
<keyword evidence="6 8" id="KW-0539">Nucleus</keyword>
<dbReference type="GO" id="GO:0030628">
    <property type="term" value="F:pre-mRNA 3'-splice site binding"/>
    <property type="evidence" value="ECO:0000318"/>
    <property type="project" value="GO_Central"/>
</dbReference>
<feature type="compositionally biased region" description="Polar residues" evidence="9">
    <location>
        <begin position="7"/>
        <end position="16"/>
    </location>
</feature>
<dbReference type="AlphaFoldDB" id="F6UAX7"/>
<dbReference type="GO" id="GO:0071004">
    <property type="term" value="C:U2-type prespliceosome"/>
    <property type="evidence" value="ECO:0000318"/>
    <property type="project" value="GO_Central"/>
</dbReference>
<dbReference type="GO" id="GO:0016607">
    <property type="term" value="C:nuclear speck"/>
    <property type="evidence" value="ECO:0000318"/>
    <property type="project" value="GO_Central"/>
</dbReference>
<feature type="domain" description="RRM" evidence="10">
    <location>
        <begin position="272"/>
        <end position="350"/>
    </location>
</feature>
<dbReference type="OMA" id="FIWQRPG"/>
<dbReference type="NCBIfam" id="TIGR01642">
    <property type="entry name" value="U2AF_lg"/>
    <property type="match status" value="1"/>
</dbReference>
<dbReference type="Proteomes" id="UP000008144">
    <property type="component" value="Chromosome 11"/>
</dbReference>
<reference evidence="11" key="2">
    <citation type="journal article" date="2008" name="Genome Biol.">
        <title>Improved genome assembly and evidence-based global gene model set for the chordate Ciona intestinalis: new insight into intron and operon populations.</title>
        <authorList>
            <person name="Satou Y."/>
            <person name="Mineta K."/>
            <person name="Ogasawara M."/>
            <person name="Sasakura Y."/>
            <person name="Shoguchi E."/>
            <person name="Ueno K."/>
            <person name="Yamada L."/>
            <person name="Matsumoto J."/>
            <person name="Wasserscheid J."/>
            <person name="Dewar K."/>
            <person name="Wiley G.B."/>
            <person name="Macmil S.L."/>
            <person name="Roe B.A."/>
            <person name="Zeller R.W."/>
            <person name="Hastings K.E."/>
            <person name="Lemaire P."/>
            <person name="Lindquist E."/>
            <person name="Endo T."/>
            <person name="Hotta K."/>
            <person name="Inaba K."/>
        </authorList>
    </citation>
    <scope>NUCLEOTIDE SEQUENCE [LARGE SCALE GENOMIC DNA]</scope>
    <source>
        <strain evidence="11">wild type</strain>
    </source>
</reference>
<evidence type="ECO:0000259" key="10">
    <source>
        <dbReference type="PROSITE" id="PS50102"/>
    </source>
</evidence>
<dbReference type="Ensembl" id="ENSCINT00000007109.3">
    <property type="protein sequence ID" value="ENSCINP00000007109.3"/>
    <property type="gene ID" value="ENSCING00000003455.3"/>
</dbReference>
<keyword evidence="3" id="KW-0677">Repeat</keyword>
<gene>
    <name evidence="11" type="primary">LOC100175452</name>
</gene>
<evidence type="ECO:0000256" key="3">
    <source>
        <dbReference type="ARBA" id="ARBA00022737"/>
    </source>
</evidence>
<dbReference type="Gene3D" id="3.30.70.330">
    <property type="match status" value="3"/>
</dbReference>